<organism evidence="2 3">
    <name type="scientific">Erythroxylum novogranatense</name>
    <dbReference type="NCBI Taxonomy" id="1862640"/>
    <lineage>
        <taxon>Eukaryota</taxon>
        <taxon>Viridiplantae</taxon>
        <taxon>Streptophyta</taxon>
        <taxon>Embryophyta</taxon>
        <taxon>Tracheophyta</taxon>
        <taxon>Spermatophyta</taxon>
        <taxon>Magnoliopsida</taxon>
        <taxon>eudicotyledons</taxon>
        <taxon>Gunneridae</taxon>
        <taxon>Pentapetalae</taxon>
        <taxon>rosids</taxon>
        <taxon>fabids</taxon>
        <taxon>Malpighiales</taxon>
        <taxon>Erythroxylaceae</taxon>
        <taxon>Erythroxylum</taxon>
    </lineage>
</organism>
<proteinExistence type="predicted"/>
<dbReference type="GO" id="GO:0004523">
    <property type="term" value="F:RNA-DNA hybrid ribonuclease activity"/>
    <property type="evidence" value="ECO:0007669"/>
    <property type="project" value="InterPro"/>
</dbReference>
<evidence type="ECO:0000259" key="1">
    <source>
        <dbReference type="Pfam" id="PF13456"/>
    </source>
</evidence>
<protein>
    <recommendedName>
        <fullName evidence="1">RNase H type-1 domain-containing protein</fullName>
    </recommendedName>
</protein>
<reference evidence="2 3" key="1">
    <citation type="submission" date="2021-09" db="EMBL/GenBank/DDBJ databases">
        <title>Genomic insights and catalytic innovation underlie evolution of tropane alkaloids biosynthesis.</title>
        <authorList>
            <person name="Wang Y.-J."/>
            <person name="Tian T."/>
            <person name="Huang J.-P."/>
            <person name="Huang S.-X."/>
        </authorList>
    </citation>
    <scope>NUCLEOTIDE SEQUENCE [LARGE SCALE GENOMIC DNA]</scope>
    <source>
        <strain evidence="2">KIB-2018</strain>
        <tissue evidence="2">Leaf</tissue>
    </source>
</reference>
<dbReference type="Pfam" id="PF13456">
    <property type="entry name" value="RVT_3"/>
    <property type="match status" value="1"/>
</dbReference>
<dbReference type="InterPro" id="IPR012337">
    <property type="entry name" value="RNaseH-like_sf"/>
</dbReference>
<evidence type="ECO:0000313" key="2">
    <source>
        <dbReference type="EMBL" id="KAJ8769462.1"/>
    </source>
</evidence>
<feature type="domain" description="RNase H type-1" evidence="1">
    <location>
        <begin position="130"/>
        <end position="214"/>
    </location>
</feature>
<dbReference type="CDD" id="cd06222">
    <property type="entry name" value="RNase_H_like"/>
    <property type="match status" value="1"/>
</dbReference>
<dbReference type="InterPro" id="IPR044730">
    <property type="entry name" value="RNase_H-like_dom_plant"/>
</dbReference>
<dbReference type="AlphaFoldDB" id="A0AAV8TR57"/>
<keyword evidence="3" id="KW-1185">Reference proteome</keyword>
<dbReference type="PANTHER" id="PTHR47723:SF19">
    <property type="entry name" value="POLYNUCLEOTIDYL TRANSFERASE, RIBONUCLEASE H-LIKE SUPERFAMILY PROTEIN"/>
    <property type="match status" value="1"/>
</dbReference>
<dbReference type="InterPro" id="IPR036397">
    <property type="entry name" value="RNaseH_sf"/>
</dbReference>
<dbReference type="Gene3D" id="3.30.420.10">
    <property type="entry name" value="Ribonuclease H-like superfamily/Ribonuclease H"/>
    <property type="match status" value="1"/>
</dbReference>
<dbReference type="Proteomes" id="UP001159364">
    <property type="component" value="Linkage Group LG03"/>
</dbReference>
<comment type="caution">
    <text evidence="2">The sequence shown here is derived from an EMBL/GenBank/DDBJ whole genome shotgun (WGS) entry which is preliminary data.</text>
</comment>
<accession>A0AAV8TR57</accession>
<dbReference type="SUPFAM" id="SSF53098">
    <property type="entry name" value="Ribonuclease H-like"/>
    <property type="match status" value="1"/>
</dbReference>
<evidence type="ECO:0000313" key="3">
    <source>
        <dbReference type="Proteomes" id="UP001159364"/>
    </source>
</evidence>
<sequence>MIEPVWRRLIAPINQGVFFSLPLTDWLSSNIDNALRYSNENFAWNSLFGIVCWLAWKQRNDFVFNDVQEAWDIAVTSITWARHAAGPSREWRRRTTAPMPQTVCWCAPPLNWVKLNTDGAWDPTTGIGKAGGVQAELWAILDGLSTTWNLNFRHLVLECDNARIVKDFQRCQSSRDSTQLVDRVRELLNRTWTVIIQYVPREANFMADNIAKLADPNRRGVSFLDHCPVFLQALLDADRNGEARLRLPQHRLTSCFRSLPRV</sequence>
<dbReference type="EMBL" id="JAIWQS010000003">
    <property type="protein sequence ID" value="KAJ8769462.1"/>
    <property type="molecule type" value="Genomic_DNA"/>
</dbReference>
<gene>
    <name evidence="2" type="ORF">K2173_002952</name>
</gene>
<dbReference type="InterPro" id="IPR053151">
    <property type="entry name" value="RNase_H-like"/>
</dbReference>
<dbReference type="GO" id="GO:0003676">
    <property type="term" value="F:nucleic acid binding"/>
    <property type="evidence" value="ECO:0007669"/>
    <property type="project" value="InterPro"/>
</dbReference>
<name>A0AAV8TR57_9ROSI</name>
<dbReference type="InterPro" id="IPR002156">
    <property type="entry name" value="RNaseH_domain"/>
</dbReference>
<dbReference type="PANTHER" id="PTHR47723">
    <property type="entry name" value="OS05G0353850 PROTEIN"/>
    <property type="match status" value="1"/>
</dbReference>